<gene>
    <name evidence="1" type="ORF">LAZ67_13000941</name>
</gene>
<evidence type="ECO:0000313" key="2">
    <source>
        <dbReference type="Proteomes" id="UP001235939"/>
    </source>
</evidence>
<evidence type="ECO:0000313" key="1">
    <source>
        <dbReference type="EMBL" id="UYV75661.1"/>
    </source>
</evidence>
<accession>A0ABY6L5V7</accession>
<organism evidence="1 2">
    <name type="scientific">Cordylochernes scorpioides</name>
    <dbReference type="NCBI Taxonomy" id="51811"/>
    <lineage>
        <taxon>Eukaryota</taxon>
        <taxon>Metazoa</taxon>
        <taxon>Ecdysozoa</taxon>
        <taxon>Arthropoda</taxon>
        <taxon>Chelicerata</taxon>
        <taxon>Arachnida</taxon>
        <taxon>Pseudoscorpiones</taxon>
        <taxon>Cheliferoidea</taxon>
        <taxon>Chernetidae</taxon>
        <taxon>Cordylochernes</taxon>
    </lineage>
</organism>
<reference evidence="1 2" key="1">
    <citation type="submission" date="2022-01" db="EMBL/GenBank/DDBJ databases">
        <title>A chromosomal length assembly of Cordylochernes scorpioides.</title>
        <authorList>
            <person name="Zeh D."/>
            <person name="Zeh J."/>
        </authorList>
    </citation>
    <scope>NUCLEOTIDE SEQUENCE [LARGE SCALE GENOMIC DNA]</scope>
    <source>
        <strain evidence="1">IN4F17</strain>
        <tissue evidence="1">Whole Body</tissue>
    </source>
</reference>
<name>A0ABY6L5V7_9ARAC</name>
<dbReference type="EMBL" id="CP092875">
    <property type="protein sequence ID" value="UYV75661.1"/>
    <property type="molecule type" value="Genomic_DNA"/>
</dbReference>
<keyword evidence="2" id="KW-1185">Reference proteome</keyword>
<proteinExistence type="predicted"/>
<sequence length="98" mass="11557">MDRDEGYGRQGESRHIGTHRATRTAEWLRVVFSDKSRFCFSGDSHRVRVWRHLGDKSNVERRTSRRRGIMVWGTITYDSKLPLIRIESTMTVQQYVDA</sequence>
<dbReference type="InterPro" id="IPR036397">
    <property type="entry name" value="RNaseH_sf"/>
</dbReference>
<dbReference type="Proteomes" id="UP001235939">
    <property type="component" value="Chromosome 13"/>
</dbReference>
<dbReference type="Gene3D" id="3.30.420.10">
    <property type="entry name" value="Ribonuclease H-like superfamily/Ribonuclease H"/>
    <property type="match status" value="1"/>
</dbReference>
<protein>
    <submittedName>
        <fullName evidence="1">Uncharacterized protein</fullName>
    </submittedName>
</protein>